<keyword evidence="4" id="KW-1185">Reference proteome</keyword>
<dbReference type="Gene3D" id="3.40.5.80">
    <property type="match status" value="1"/>
</dbReference>
<feature type="region of interest" description="Disordered" evidence="1">
    <location>
        <begin position="56"/>
        <end position="125"/>
    </location>
</feature>
<feature type="region of interest" description="Disordered" evidence="1">
    <location>
        <begin position="15"/>
        <end position="34"/>
    </location>
</feature>
<name>A0A6V8LXQ4_9BACT</name>
<accession>A0A6V8LXQ4</accession>
<organism evidence="3 4">
    <name type="scientific">Fundidesulfovibrio magnetotacticus</name>
    <dbReference type="NCBI Taxonomy" id="2730080"/>
    <lineage>
        <taxon>Bacteria</taxon>
        <taxon>Pseudomonadati</taxon>
        <taxon>Thermodesulfobacteriota</taxon>
        <taxon>Desulfovibrionia</taxon>
        <taxon>Desulfovibrionales</taxon>
        <taxon>Desulfovibrionaceae</taxon>
        <taxon>Fundidesulfovibrio</taxon>
    </lineage>
</organism>
<proteinExistence type="predicted"/>
<reference evidence="3 4" key="2">
    <citation type="submission" date="2020-05" db="EMBL/GenBank/DDBJ databases">
        <title>Draft genome sequence of Desulfovibrio sp. strainFSS-1.</title>
        <authorList>
            <person name="Shimoshige H."/>
            <person name="Kobayashi H."/>
            <person name="Maekawa T."/>
        </authorList>
    </citation>
    <scope>NUCLEOTIDE SEQUENCE [LARGE SCALE GENOMIC DNA]</scope>
    <source>
        <strain evidence="3 4">SIID29052-01</strain>
    </source>
</reference>
<dbReference type="RefSeq" id="WP_173084500.1">
    <property type="nucleotide sequence ID" value="NZ_BLTE01000010.1"/>
</dbReference>
<dbReference type="EMBL" id="BLTE01000010">
    <property type="protein sequence ID" value="GFK94427.1"/>
    <property type="molecule type" value="Genomic_DNA"/>
</dbReference>
<dbReference type="InterPro" id="IPR041227">
    <property type="entry name" value="FluMu_N"/>
</dbReference>
<evidence type="ECO:0000259" key="2">
    <source>
        <dbReference type="Pfam" id="PF17891"/>
    </source>
</evidence>
<dbReference type="Pfam" id="PF17891">
    <property type="entry name" value="FluMu_N"/>
    <property type="match status" value="1"/>
</dbReference>
<evidence type="ECO:0000313" key="4">
    <source>
        <dbReference type="Proteomes" id="UP000494245"/>
    </source>
</evidence>
<comment type="caution">
    <text evidence="3">The sequence shown here is derived from an EMBL/GenBank/DDBJ whole genome shotgun (WGS) entry which is preliminary data.</text>
</comment>
<evidence type="ECO:0000256" key="1">
    <source>
        <dbReference type="SAM" id="MobiDB-lite"/>
    </source>
</evidence>
<dbReference type="SUPFAM" id="SSF160059">
    <property type="entry name" value="PriA/YqbF domain"/>
    <property type="match status" value="1"/>
</dbReference>
<evidence type="ECO:0000313" key="3">
    <source>
        <dbReference type="EMBL" id="GFK94427.1"/>
    </source>
</evidence>
<dbReference type="AlphaFoldDB" id="A0A6V8LXQ4"/>
<reference evidence="3 4" key="1">
    <citation type="submission" date="2020-04" db="EMBL/GenBank/DDBJ databases">
        <authorList>
            <consortium name="Desulfovibrio sp. FSS-1 genome sequencing consortium"/>
            <person name="Shimoshige H."/>
            <person name="Kobayashi H."/>
            <person name="Maekawa T."/>
        </authorList>
    </citation>
    <scope>NUCLEOTIDE SEQUENCE [LARGE SCALE GENOMIC DNA]</scope>
    <source>
        <strain evidence="3 4">SIID29052-01</strain>
    </source>
</reference>
<dbReference type="Proteomes" id="UP000494245">
    <property type="component" value="Unassembled WGS sequence"/>
</dbReference>
<sequence length="125" mass="13109">MDRIDTVVITRSLRGGHFRAGVPHGAEEKPWPSGTFSAEQLKQLRADPDLAVRVLEASAPRETGVQPSASWTPEVGTPEDGAPSGSQAATVPGEPESPGNAPAPVEETPEPVDAPEPAKNNKKKD</sequence>
<protein>
    <recommendedName>
        <fullName evidence="2">Mu-like prophage FluMu N-terminal domain-containing protein</fullName>
    </recommendedName>
</protein>
<feature type="domain" description="Mu-like prophage FluMu N-terminal" evidence="2">
    <location>
        <begin position="7"/>
        <end position="57"/>
    </location>
</feature>
<gene>
    <name evidence="3" type="ORF">NNJEOMEG_02272</name>
</gene>